<feature type="transmembrane region" description="Helical" evidence="7">
    <location>
        <begin position="148"/>
        <end position="168"/>
    </location>
</feature>
<evidence type="ECO:0000313" key="9">
    <source>
        <dbReference type="EMBL" id="NBD25765.1"/>
    </source>
</evidence>
<feature type="transmembrane region" description="Helical" evidence="7">
    <location>
        <begin position="81"/>
        <end position="102"/>
    </location>
</feature>
<evidence type="ECO:0000256" key="5">
    <source>
        <dbReference type="ARBA" id="ARBA00022989"/>
    </source>
</evidence>
<dbReference type="PANTHER" id="PTHR43744">
    <property type="entry name" value="ABC TRANSPORTER PERMEASE PROTEIN MG189-RELATED-RELATED"/>
    <property type="match status" value="1"/>
</dbReference>
<dbReference type="Gene3D" id="1.10.3720.10">
    <property type="entry name" value="MetI-like"/>
    <property type="match status" value="1"/>
</dbReference>
<evidence type="ECO:0000256" key="7">
    <source>
        <dbReference type="RuleBase" id="RU363032"/>
    </source>
</evidence>
<reference evidence="9 10" key="1">
    <citation type="submission" date="2020-01" db="EMBL/GenBank/DDBJ databases">
        <title>Paenibacillus soybeanensis sp. nov. isolated from the nodules of soybean (Glycine max(L.) Merr).</title>
        <authorList>
            <person name="Wang H."/>
        </authorList>
    </citation>
    <scope>NUCLEOTIDE SEQUENCE [LARGE SCALE GENOMIC DNA]</scope>
    <source>
        <strain evidence="9 10">T1</strain>
    </source>
</reference>
<evidence type="ECO:0000256" key="1">
    <source>
        <dbReference type="ARBA" id="ARBA00004651"/>
    </source>
</evidence>
<dbReference type="InterPro" id="IPR000515">
    <property type="entry name" value="MetI-like"/>
</dbReference>
<dbReference type="CDD" id="cd06261">
    <property type="entry name" value="TM_PBP2"/>
    <property type="match status" value="1"/>
</dbReference>
<evidence type="ECO:0000313" key="10">
    <source>
        <dbReference type="Proteomes" id="UP000665561"/>
    </source>
</evidence>
<protein>
    <submittedName>
        <fullName evidence="9">ABC transporter permease subunit</fullName>
    </submittedName>
</protein>
<feature type="domain" description="ABC transmembrane type-1" evidence="8">
    <location>
        <begin position="77"/>
        <end position="268"/>
    </location>
</feature>
<evidence type="ECO:0000256" key="6">
    <source>
        <dbReference type="ARBA" id="ARBA00023136"/>
    </source>
</evidence>
<comment type="similarity">
    <text evidence="7">Belongs to the binding-protein-dependent transport system permease family.</text>
</comment>
<sequence>MARANPAMNRKSPLGWPFGIVMAAFAAIQLFPLLWLVDYSLLKSSQFFGASILIWPKPAQWANYRIAFTAGHIPRYLTNSLVVAAVTIFLTVLLSMMTAYVLTRMKWRLSSFFYTLLVVGLIIPLHATLLPNFFIFKQFHLLDSYGALILPYVAFGLPFCTLIFCGFLQTVPRALEEAAVLDGLSVPGILVRIMLPITRPAIATVSVFSFLSSWNEFIMALTYVRSELYKTLPFSLLQFTGQYSSNYAAQAAVMTVIAIPSVVVYLLFTDQITSSISHGSVKG</sequence>
<keyword evidence="2 7" id="KW-0813">Transport</keyword>
<feature type="transmembrane region" description="Helical" evidence="7">
    <location>
        <begin position="114"/>
        <end position="136"/>
    </location>
</feature>
<keyword evidence="4 7" id="KW-0812">Transmembrane</keyword>
<keyword evidence="6 7" id="KW-0472">Membrane</keyword>
<dbReference type="EMBL" id="JAAAMV010000015">
    <property type="protein sequence ID" value="NBD25765.1"/>
    <property type="molecule type" value="Genomic_DNA"/>
</dbReference>
<dbReference type="PANTHER" id="PTHR43744:SF12">
    <property type="entry name" value="ABC TRANSPORTER PERMEASE PROTEIN MG189-RELATED"/>
    <property type="match status" value="1"/>
</dbReference>
<feature type="transmembrane region" description="Helical" evidence="7">
    <location>
        <begin position="14"/>
        <end position="37"/>
    </location>
</feature>
<feature type="transmembrane region" description="Helical" evidence="7">
    <location>
        <begin position="247"/>
        <end position="268"/>
    </location>
</feature>
<keyword evidence="3" id="KW-1003">Cell membrane</keyword>
<evidence type="ECO:0000256" key="4">
    <source>
        <dbReference type="ARBA" id="ARBA00022692"/>
    </source>
</evidence>
<evidence type="ECO:0000259" key="8">
    <source>
        <dbReference type="PROSITE" id="PS50928"/>
    </source>
</evidence>
<comment type="caution">
    <text evidence="9">The sequence shown here is derived from an EMBL/GenBank/DDBJ whole genome shotgun (WGS) entry which is preliminary data.</text>
</comment>
<evidence type="ECO:0000256" key="2">
    <source>
        <dbReference type="ARBA" id="ARBA00022448"/>
    </source>
</evidence>
<keyword evidence="10" id="KW-1185">Reference proteome</keyword>
<dbReference type="Proteomes" id="UP000665561">
    <property type="component" value="Unassembled WGS sequence"/>
</dbReference>
<dbReference type="SUPFAM" id="SSF161098">
    <property type="entry name" value="MetI-like"/>
    <property type="match status" value="1"/>
</dbReference>
<name>A0ABW9XT22_9BACL</name>
<keyword evidence="5 7" id="KW-1133">Transmembrane helix</keyword>
<dbReference type="InterPro" id="IPR035906">
    <property type="entry name" value="MetI-like_sf"/>
</dbReference>
<gene>
    <name evidence="9" type="ORF">GT019_17980</name>
</gene>
<evidence type="ECO:0000256" key="3">
    <source>
        <dbReference type="ARBA" id="ARBA00022475"/>
    </source>
</evidence>
<dbReference type="RefSeq" id="WP_161744572.1">
    <property type="nucleotide sequence ID" value="NZ_JAAAMV010000015.1"/>
</dbReference>
<comment type="subcellular location">
    <subcellularLocation>
        <location evidence="1 7">Cell membrane</location>
        <topology evidence="1 7">Multi-pass membrane protein</topology>
    </subcellularLocation>
</comment>
<proteinExistence type="inferred from homology"/>
<dbReference type="Pfam" id="PF00528">
    <property type="entry name" value="BPD_transp_1"/>
    <property type="match status" value="1"/>
</dbReference>
<accession>A0ABW9XT22</accession>
<dbReference type="PROSITE" id="PS50928">
    <property type="entry name" value="ABC_TM1"/>
    <property type="match status" value="1"/>
</dbReference>
<organism evidence="9 10">
    <name type="scientific">Paenibacillus glycinis</name>
    <dbReference type="NCBI Taxonomy" id="2697035"/>
    <lineage>
        <taxon>Bacteria</taxon>
        <taxon>Bacillati</taxon>
        <taxon>Bacillota</taxon>
        <taxon>Bacilli</taxon>
        <taxon>Bacillales</taxon>
        <taxon>Paenibacillaceae</taxon>
        <taxon>Paenibacillus</taxon>
    </lineage>
</organism>